<keyword evidence="1" id="KW-0808">Transferase</keyword>
<dbReference type="GO" id="GO:0003841">
    <property type="term" value="F:1-acylglycerol-3-phosphate O-acyltransferase activity"/>
    <property type="evidence" value="ECO:0007669"/>
    <property type="project" value="TreeGrafter"/>
</dbReference>
<proteinExistence type="predicted"/>
<dbReference type="AlphaFoldDB" id="A0A918B2M7"/>
<dbReference type="PANTHER" id="PTHR10434">
    <property type="entry name" value="1-ACYL-SN-GLYCEROL-3-PHOSPHATE ACYLTRANSFERASE"/>
    <property type="match status" value="1"/>
</dbReference>
<evidence type="ECO:0000256" key="1">
    <source>
        <dbReference type="ARBA" id="ARBA00022679"/>
    </source>
</evidence>
<feature type="domain" description="Phospholipid/glycerol acyltransferase" evidence="3">
    <location>
        <begin position="53"/>
        <end position="174"/>
    </location>
</feature>
<name>A0A918B2M7_9ACTN</name>
<evidence type="ECO:0000256" key="2">
    <source>
        <dbReference type="ARBA" id="ARBA00023315"/>
    </source>
</evidence>
<reference evidence="4" key="2">
    <citation type="submission" date="2020-09" db="EMBL/GenBank/DDBJ databases">
        <authorList>
            <person name="Sun Q."/>
            <person name="Ohkuma M."/>
        </authorList>
    </citation>
    <scope>NUCLEOTIDE SEQUENCE</scope>
    <source>
        <strain evidence="4">JCM 4335</strain>
    </source>
</reference>
<protein>
    <recommendedName>
        <fullName evidence="3">Phospholipid/glycerol acyltransferase domain-containing protein</fullName>
    </recommendedName>
</protein>
<evidence type="ECO:0000313" key="5">
    <source>
        <dbReference type="Proteomes" id="UP000654123"/>
    </source>
</evidence>
<dbReference type="CDD" id="cd07989">
    <property type="entry name" value="LPLAT_AGPAT-like"/>
    <property type="match status" value="1"/>
</dbReference>
<dbReference type="InterPro" id="IPR002123">
    <property type="entry name" value="Plipid/glycerol_acylTrfase"/>
</dbReference>
<dbReference type="PANTHER" id="PTHR10434:SF11">
    <property type="entry name" value="1-ACYL-SN-GLYCEROL-3-PHOSPHATE ACYLTRANSFERASE"/>
    <property type="match status" value="1"/>
</dbReference>
<dbReference type="Pfam" id="PF01553">
    <property type="entry name" value="Acyltransferase"/>
    <property type="match status" value="1"/>
</dbReference>
<dbReference type="EMBL" id="BMSV01000005">
    <property type="protein sequence ID" value="GGQ09142.1"/>
    <property type="molecule type" value="Genomic_DNA"/>
</dbReference>
<keyword evidence="5" id="KW-1185">Reference proteome</keyword>
<dbReference type="SUPFAM" id="SSF69593">
    <property type="entry name" value="Glycerol-3-phosphate (1)-acyltransferase"/>
    <property type="match status" value="1"/>
</dbReference>
<accession>A0A918B2M7</accession>
<organism evidence="4 5">
    <name type="scientific">Streptomyces roseolilacinus</name>
    <dbReference type="NCBI Taxonomy" id="66904"/>
    <lineage>
        <taxon>Bacteria</taxon>
        <taxon>Bacillati</taxon>
        <taxon>Actinomycetota</taxon>
        <taxon>Actinomycetes</taxon>
        <taxon>Kitasatosporales</taxon>
        <taxon>Streptomycetaceae</taxon>
        <taxon>Streptomyces</taxon>
    </lineage>
</organism>
<dbReference type="GO" id="GO:0006654">
    <property type="term" value="P:phosphatidic acid biosynthetic process"/>
    <property type="evidence" value="ECO:0007669"/>
    <property type="project" value="TreeGrafter"/>
</dbReference>
<comment type="caution">
    <text evidence="4">The sequence shown here is derived from an EMBL/GenBank/DDBJ whole genome shotgun (WGS) entry which is preliminary data.</text>
</comment>
<evidence type="ECO:0000313" key="4">
    <source>
        <dbReference type="EMBL" id="GGQ09142.1"/>
    </source>
</evidence>
<evidence type="ECO:0000259" key="3">
    <source>
        <dbReference type="SMART" id="SM00563"/>
    </source>
</evidence>
<reference evidence="4" key="1">
    <citation type="journal article" date="2014" name="Int. J. Syst. Evol. Microbiol.">
        <title>Complete genome sequence of Corynebacterium casei LMG S-19264T (=DSM 44701T), isolated from a smear-ripened cheese.</title>
        <authorList>
            <consortium name="US DOE Joint Genome Institute (JGI-PGF)"/>
            <person name="Walter F."/>
            <person name="Albersmeier A."/>
            <person name="Kalinowski J."/>
            <person name="Ruckert C."/>
        </authorList>
    </citation>
    <scope>NUCLEOTIDE SEQUENCE</scope>
    <source>
        <strain evidence="4">JCM 4335</strain>
    </source>
</reference>
<keyword evidence="2" id="KW-0012">Acyltransferase</keyword>
<gene>
    <name evidence="4" type="ORF">GCM10010249_29550</name>
</gene>
<sequence length="243" mass="25133">MLSPRRPPAADDDDRHRHHRETRMLSRLAHTLVPAFGRLTVTADRDADLAPGSIVAANHTSLADPAVVLAALRRLGVEPVVMATAGLWRVPLLGRALTRGGHIPVHRGDRRAARALDLAEAALGRGRLVLIYAEGGIPAREGAAEAAPGPFRSGLSRLAGRTGAPVVPLGQAGARRVTSGSPARQLAGVLSAPLRRPALHVHVGAPLTLAGDHVTGTAQAHAAVTAAWRTAATRLDASPALAA</sequence>
<dbReference type="SMART" id="SM00563">
    <property type="entry name" value="PlsC"/>
    <property type="match status" value="1"/>
</dbReference>
<dbReference type="Proteomes" id="UP000654123">
    <property type="component" value="Unassembled WGS sequence"/>
</dbReference>